<dbReference type="GO" id="GO:0006547">
    <property type="term" value="P:L-histidine metabolic process"/>
    <property type="evidence" value="ECO:0007669"/>
    <property type="project" value="UniProtKB-UniRule"/>
</dbReference>
<gene>
    <name evidence="10" type="ORF">A5N68_09625</name>
</gene>
<dbReference type="Pfam" id="PF00392">
    <property type="entry name" value="GntR"/>
    <property type="match status" value="1"/>
</dbReference>
<evidence type="ECO:0000313" key="11">
    <source>
        <dbReference type="Proteomes" id="UP000193518"/>
    </source>
</evidence>
<dbReference type="FunFam" id="1.10.10.10:FF:000079">
    <property type="entry name" value="GntR family transcriptional regulator"/>
    <property type="match status" value="1"/>
</dbReference>
<dbReference type="NCBIfam" id="TIGR02018">
    <property type="entry name" value="his_ut_repres"/>
    <property type="match status" value="1"/>
</dbReference>
<dbReference type="GO" id="GO:0045892">
    <property type="term" value="P:negative regulation of DNA-templated transcription"/>
    <property type="evidence" value="ECO:0007669"/>
    <property type="project" value="UniProtKB-UniRule"/>
</dbReference>
<evidence type="ECO:0000256" key="2">
    <source>
        <dbReference type="ARBA" id="ARBA00023015"/>
    </source>
</evidence>
<reference evidence="10 11" key="1">
    <citation type="journal article" date="2016" name="Genome Biol. Evol.">
        <title>Pangenome and Phylogenomic Analysis of the Pathogenic Actinobacterium Rhodococcus equi.</title>
        <authorList>
            <person name="Anastasi E."/>
            <person name="MacArthur I."/>
            <person name="Scortti M."/>
            <person name="Alvarez S."/>
            <person name="Giguere S."/>
            <person name="Vazquez-Boland J.A."/>
        </authorList>
    </citation>
    <scope>NUCLEOTIDE SEQUENCE [LARGE SCALE GENOMIC DNA]</scope>
    <source>
        <strain evidence="10 11">PAM1271</strain>
    </source>
</reference>
<comment type="caution">
    <text evidence="10">The sequence shown here is derived from an EMBL/GenBank/DDBJ whole genome shotgun (WGS) entry which is preliminary data.</text>
</comment>
<feature type="domain" description="HTH gntR-type" evidence="9">
    <location>
        <begin position="27"/>
        <end position="95"/>
    </location>
</feature>
<proteinExistence type="predicted"/>
<dbReference type="AlphaFoldDB" id="A0AAE3BNT5"/>
<dbReference type="PRINTS" id="PR00035">
    <property type="entry name" value="HTHGNTR"/>
</dbReference>
<dbReference type="SUPFAM" id="SSF46785">
    <property type="entry name" value="Winged helix' DNA-binding domain"/>
    <property type="match status" value="1"/>
</dbReference>
<dbReference type="FunFam" id="3.40.1410.10:FF:000004">
    <property type="entry name" value="Histidine utilization repressor"/>
    <property type="match status" value="1"/>
</dbReference>
<keyword evidence="4" id="KW-0804">Transcription</keyword>
<dbReference type="InterPro" id="IPR011663">
    <property type="entry name" value="UTRA"/>
</dbReference>
<evidence type="ECO:0000256" key="1">
    <source>
        <dbReference type="ARBA" id="ARBA00022491"/>
    </source>
</evidence>
<dbReference type="InterPro" id="IPR010248">
    <property type="entry name" value="His_ut_repres"/>
</dbReference>
<dbReference type="CDD" id="cd07377">
    <property type="entry name" value="WHTH_GntR"/>
    <property type="match status" value="1"/>
</dbReference>
<evidence type="ECO:0000256" key="6">
    <source>
        <dbReference type="ARBA" id="ARBA00060686"/>
    </source>
</evidence>
<dbReference type="PROSITE" id="PS50949">
    <property type="entry name" value="HTH_GNTR"/>
    <property type="match status" value="1"/>
</dbReference>
<dbReference type="GO" id="GO:0003700">
    <property type="term" value="F:DNA-binding transcription factor activity"/>
    <property type="evidence" value="ECO:0007669"/>
    <property type="project" value="UniProtKB-UniRule"/>
</dbReference>
<keyword evidence="3" id="KW-0238">DNA-binding</keyword>
<dbReference type="PANTHER" id="PTHR44846:SF16">
    <property type="entry name" value="TRANSCRIPTIONAL REGULATOR PHNF-RELATED"/>
    <property type="match status" value="1"/>
</dbReference>
<organism evidence="10 11">
    <name type="scientific">Rhodococcus hoagii</name>
    <name type="common">Corynebacterium equii</name>
    <dbReference type="NCBI Taxonomy" id="43767"/>
    <lineage>
        <taxon>Bacteria</taxon>
        <taxon>Bacillati</taxon>
        <taxon>Actinomycetota</taxon>
        <taxon>Actinomycetes</taxon>
        <taxon>Mycobacteriales</taxon>
        <taxon>Nocardiaceae</taxon>
        <taxon>Prescottella</taxon>
    </lineage>
</organism>
<keyword evidence="1" id="KW-0678">Repressor</keyword>
<evidence type="ECO:0000313" key="10">
    <source>
        <dbReference type="EMBL" id="ORM28369.1"/>
    </source>
</evidence>
<dbReference type="EMBL" id="LWIC01000003">
    <property type="protein sequence ID" value="ORM28369.1"/>
    <property type="molecule type" value="Genomic_DNA"/>
</dbReference>
<name>A0AAE3BNT5_RHOHA</name>
<dbReference type="InterPro" id="IPR028978">
    <property type="entry name" value="Chorismate_lyase_/UTRA_dom_sf"/>
</dbReference>
<dbReference type="SUPFAM" id="SSF64288">
    <property type="entry name" value="Chorismate lyase-like"/>
    <property type="match status" value="1"/>
</dbReference>
<accession>A0AAE3BNT5</accession>
<dbReference type="Proteomes" id="UP000193518">
    <property type="component" value="Unassembled WGS sequence"/>
</dbReference>
<dbReference type="Gene3D" id="1.10.10.10">
    <property type="entry name" value="Winged helix-like DNA-binding domain superfamily/Winged helix DNA-binding domain"/>
    <property type="match status" value="1"/>
</dbReference>
<dbReference type="InterPro" id="IPR036388">
    <property type="entry name" value="WH-like_DNA-bd_sf"/>
</dbReference>
<evidence type="ECO:0000259" key="9">
    <source>
        <dbReference type="PROSITE" id="PS50949"/>
    </source>
</evidence>
<evidence type="ECO:0000256" key="4">
    <source>
        <dbReference type="ARBA" id="ARBA00023163"/>
    </source>
</evidence>
<dbReference type="SMART" id="SM00866">
    <property type="entry name" value="UTRA"/>
    <property type="match status" value="1"/>
</dbReference>
<keyword evidence="2" id="KW-0805">Transcription regulation</keyword>
<dbReference type="InterPro" id="IPR000524">
    <property type="entry name" value="Tscrpt_reg_HTH_GntR"/>
</dbReference>
<evidence type="ECO:0000256" key="3">
    <source>
        <dbReference type="ARBA" id="ARBA00023125"/>
    </source>
</evidence>
<comment type="function">
    <text evidence="5">Repressor which binds to the hutP region in the histidine utilization (hut) operon. It blocks the expression of all the hut genes in the absence of inducer.</text>
</comment>
<dbReference type="SMART" id="SM00345">
    <property type="entry name" value="HTH_GNTR"/>
    <property type="match status" value="1"/>
</dbReference>
<evidence type="ECO:0000256" key="8">
    <source>
        <dbReference type="NCBIfam" id="TIGR02018"/>
    </source>
</evidence>
<dbReference type="Pfam" id="PF07702">
    <property type="entry name" value="UTRA"/>
    <property type="match status" value="1"/>
</dbReference>
<dbReference type="GO" id="GO:0003677">
    <property type="term" value="F:DNA binding"/>
    <property type="evidence" value="ECO:0007669"/>
    <property type="project" value="UniProtKB-UniRule"/>
</dbReference>
<dbReference type="PANTHER" id="PTHR44846">
    <property type="entry name" value="MANNOSYL-D-GLYCERATE TRANSPORT/METABOLISM SYSTEM REPRESSOR MNGR-RELATED"/>
    <property type="match status" value="1"/>
</dbReference>
<dbReference type="InterPro" id="IPR050679">
    <property type="entry name" value="Bact_HTH_transcr_reg"/>
</dbReference>
<comment type="pathway">
    <text evidence="6">Amino-acid degradation; L-histidine degradation into L-glutamate [regulation].</text>
</comment>
<evidence type="ECO:0000256" key="7">
    <source>
        <dbReference type="ARBA" id="ARBA00071620"/>
    </source>
</evidence>
<protein>
    <recommendedName>
        <fullName evidence="7 8">Histidine utilization repressor</fullName>
    </recommendedName>
</protein>
<dbReference type="Gene3D" id="3.40.1410.10">
    <property type="entry name" value="Chorismate lyase-like"/>
    <property type="match status" value="1"/>
</dbReference>
<evidence type="ECO:0000256" key="5">
    <source>
        <dbReference type="ARBA" id="ARBA00058362"/>
    </source>
</evidence>
<dbReference type="InterPro" id="IPR036390">
    <property type="entry name" value="WH_DNA-bd_sf"/>
</dbReference>
<sequence>MQGQRMAVVDVDAELAALFGEAGGESVPAYERVKKLVAEQIRSGRWAEGDQLPSENQFVAALGLSRMTINRALRELTGEGLIIRMMGIGTFVASTKTPSPLFEVKNIADEIQERGHRHRTEVIFVREEETDHSQAFLRDAVGARVFHSVLVHYEDDKPIQVEDRLVNPAEAPDYLDQDFTTITPNDYLSRVAPLVRGEHVVEAVLASPEECRLLQIDRGEPCLLIRRRTWSEHGLVSAARLIHPGSRNRLEGAFSR</sequence>